<proteinExistence type="predicted"/>
<name>A0A1I3NSG7_9FLAO</name>
<dbReference type="Gene3D" id="3.10.50.40">
    <property type="match status" value="2"/>
</dbReference>
<evidence type="ECO:0000313" key="5">
    <source>
        <dbReference type="Proteomes" id="UP000199559"/>
    </source>
</evidence>
<evidence type="ECO:0000256" key="2">
    <source>
        <dbReference type="SAM" id="SignalP"/>
    </source>
</evidence>
<evidence type="ECO:0000259" key="3">
    <source>
        <dbReference type="PROSITE" id="PS50198"/>
    </source>
</evidence>
<dbReference type="InterPro" id="IPR050245">
    <property type="entry name" value="PrsA_foldase"/>
</dbReference>
<keyword evidence="1 4" id="KW-0413">Isomerase</keyword>
<keyword evidence="5" id="KW-1185">Reference proteome</keyword>
<gene>
    <name evidence="4" type="ORF">SAMN05443431_104242</name>
</gene>
<sequence length="646" mass="74049">MKMNVLRTTLIAFIVSCFFASAQEKTVLFTVNEVPVYTNEFKRVYNKNLDLVKDDSQKDIDNYLDLFVKYKLKIAEAKTLGLDKKPSYLREFGNYKDQLAKNYLNDNKVTDQLVEEAYNRLQTEVDANHILVKLEENASPRDSLLAFQEIQKLRIRAINEGFDVVKKDIHNGRTLFAEELGYFTAFKMVYSFENAAYNTPVGEWSAPFRTQFGYHVVLVKDKRKNRGDVTVAHIMLLDKEDSEDNQSRINEIYKRIKQGEDFGALAKQFSEDKSSSSTGGQLNTFSAGQLSSKTFEDQAFALEQAKDVSKPFKSEFGYHIVKLIEKHGIKSFSELAPELKNKIKRDSRSKVINDKRLEGLYNKYNVSKTTPDLTPIVSILNDTYFSSSWKIPADFKGETQLFKIGNTVFSQHDFAEFLLKSQRKRQAKVALEKLVADNYILFVESSLKIYQEENLENENEDYAQILMEYRDGLLLFDLMETEIWNAAKQDSIGLQQYFALHQDNYFYDVRVDAIVASSAKKSSIKKVAKMLSSNVSPDTIKAQLNSESKINVSFIEDILDANHQALPKDLKLETGVSDIFTHNDAYSVVSFKSVIPKTSKSFKEAKGHVIADFQEEKEKEWMSGLAKKYKVVINQEALNQVKEQLK</sequence>
<evidence type="ECO:0000256" key="1">
    <source>
        <dbReference type="PROSITE-ProRule" id="PRU00278"/>
    </source>
</evidence>
<dbReference type="AlphaFoldDB" id="A0A1I3NSG7"/>
<dbReference type="Proteomes" id="UP000199559">
    <property type="component" value="Unassembled WGS sequence"/>
</dbReference>
<dbReference type="GO" id="GO:0003755">
    <property type="term" value="F:peptidyl-prolyl cis-trans isomerase activity"/>
    <property type="evidence" value="ECO:0007669"/>
    <property type="project" value="UniProtKB-KW"/>
</dbReference>
<feature type="domain" description="PpiC" evidence="3">
    <location>
        <begin position="226"/>
        <end position="325"/>
    </location>
</feature>
<dbReference type="EMBL" id="FORM01000004">
    <property type="protein sequence ID" value="SFJ11930.1"/>
    <property type="molecule type" value="Genomic_DNA"/>
</dbReference>
<keyword evidence="1" id="KW-0697">Rotamase</keyword>
<dbReference type="RefSeq" id="WP_245741120.1">
    <property type="nucleotide sequence ID" value="NZ_FORM01000004.1"/>
</dbReference>
<dbReference type="InterPro" id="IPR046357">
    <property type="entry name" value="PPIase_dom_sf"/>
</dbReference>
<dbReference type="SUPFAM" id="SSF54534">
    <property type="entry name" value="FKBP-like"/>
    <property type="match status" value="2"/>
</dbReference>
<protein>
    <submittedName>
        <fullName evidence="4">Peptidyl-prolyl cis-trans isomerase SurA</fullName>
    </submittedName>
</protein>
<dbReference type="InterPro" id="IPR000297">
    <property type="entry name" value="PPIase_PpiC"/>
</dbReference>
<dbReference type="PANTHER" id="PTHR47245">
    <property type="entry name" value="PEPTIDYLPROLYL ISOMERASE"/>
    <property type="match status" value="1"/>
</dbReference>
<evidence type="ECO:0000313" key="4">
    <source>
        <dbReference type="EMBL" id="SFJ11930.1"/>
    </source>
</evidence>
<dbReference type="STRING" id="1144750.SAMN05443431_104242"/>
<feature type="signal peptide" evidence="2">
    <location>
        <begin position="1"/>
        <end position="22"/>
    </location>
</feature>
<feature type="domain" description="PpiC" evidence="3">
    <location>
        <begin position="122"/>
        <end position="221"/>
    </location>
</feature>
<organism evidence="4 5">
    <name type="scientific">Olleya namhaensis</name>
    <dbReference type="NCBI Taxonomy" id="1144750"/>
    <lineage>
        <taxon>Bacteria</taxon>
        <taxon>Pseudomonadati</taxon>
        <taxon>Bacteroidota</taxon>
        <taxon>Flavobacteriia</taxon>
        <taxon>Flavobacteriales</taxon>
        <taxon>Flavobacteriaceae</taxon>
    </lineage>
</organism>
<dbReference type="PROSITE" id="PS50198">
    <property type="entry name" value="PPIC_PPIASE_2"/>
    <property type="match status" value="2"/>
</dbReference>
<accession>A0A1I3NSG7</accession>
<feature type="chain" id="PRO_5011733395" evidence="2">
    <location>
        <begin position="23"/>
        <end position="646"/>
    </location>
</feature>
<dbReference type="Pfam" id="PF13616">
    <property type="entry name" value="Rotamase_3"/>
    <property type="match status" value="1"/>
</dbReference>
<dbReference type="Pfam" id="PF00639">
    <property type="entry name" value="Rotamase"/>
    <property type="match status" value="1"/>
</dbReference>
<reference evidence="5" key="1">
    <citation type="submission" date="2016-10" db="EMBL/GenBank/DDBJ databases">
        <authorList>
            <person name="Varghese N."/>
            <person name="Submissions S."/>
        </authorList>
    </citation>
    <scope>NUCLEOTIDE SEQUENCE [LARGE SCALE GENOMIC DNA]</scope>
    <source>
        <strain evidence="5">DSM 28881</strain>
    </source>
</reference>
<dbReference type="PANTHER" id="PTHR47245:SF2">
    <property type="entry name" value="PEPTIDYL-PROLYL CIS-TRANS ISOMERASE HP_0175-RELATED"/>
    <property type="match status" value="1"/>
</dbReference>
<keyword evidence="2" id="KW-0732">Signal</keyword>